<dbReference type="Gene3D" id="3.30.450.20">
    <property type="entry name" value="PAS domain"/>
    <property type="match status" value="1"/>
</dbReference>
<protein>
    <submittedName>
        <fullName evidence="1">Uncharacterized protein</fullName>
    </submittedName>
</protein>
<dbReference type="STRING" id="151549.A0A4C1VWT3"/>
<proteinExistence type="predicted"/>
<dbReference type="Pfam" id="PF14598">
    <property type="entry name" value="PAS_11"/>
    <property type="match status" value="1"/>
</dbReference>
<name>A0A4C1VWT3_EUMVA</name>
<organism evidence="1 2">
    <name type="scientific">Eumeta variegata</name>
    <name type="common">Bagworm moth</name>
    <name type="synonym">Eumeta japonica</name>
    <dbReference type="NCBI Taxonomy" id="151549"/>
    <lineage>
        <taxon>Eukaryota</taxon>
        <taxon>Metazoa</taxon>
        <taxon>Ecdysozoa</taxon>
        <taxon>Arthropoda</taxon>
        <taxon>Hexapoda</taxon>
        <taxon>Insecta</taxon>
        <taxon>Pterygota</taxon>
        <taxon>Neoptera</taxon>
        <taxon>Endopterygota</taxon>
        <taxon>Lepidoptera</taxon>
        <taxon>Glossata</taxon>
        <taxon>Ditrysia</taxon>
        <taxon>Tineoidea</taxon>
        <taxon>Psychidae</taxon>
        <taxon>Oiketicinae</taxon>
        <taxon>Eumeta</taxon>
    </lineage>
</organism>
<dbReference type="OrthoDB" id="9978016at2759"/>
<dbReference type="AlphaFoldDB" id="A0A4C1VWT3"/>
<gene>
    <name evidence="1" type="ORF">EVAR_30027_1</name>
</gene>
<comment type="caution">
    <text evidence="1">The sequence shown here is derived from an EMBL/GenBank/DDBJ whole genome shotgun (WGS) entry which is preliminary data.</text>
</comment>
<keyword evidence="2" id="KW-1185">Reference proteome</keyword>
<dbReference type="Proteomes" id="UP000299102">
    <property type="component" value="Unassembled WGS sequence"/>
</dbReference>
<sequence length="76" mass="8849">MQFYACNVVNIHSSEAKQLTQSEAERSCIALLRLQRRSGHFVWVHCVLQLKENLDTSQRPVIVCTNQVLRLELHKM</sequence>
<evidence type="ECO:0000313" key="1">
    <source>
        <dbReference type="EMBL" id="GBP42394.1"/>
    </source>
</evidence>
<evidence type="ECO:0000313" key="2">
    <source>
        <dbReference type="Proteomes" id="UP000299102"/>
    </source>
</evidence>
<reference evidence="1 2" key="1">
    <citation type="journal article" date="2019" name="Commun. Biol.">
        <title>The bagworm genome reveals a unique fibroin gene that provides high tensile strength.</title>
        <authorList>
            <person name="Kono N."/>
            <person name="Nakamura H."/>
            <person name="Ohtoshi R."/>
            <person name="Tomita M."/>
            <person name="Numata K."/>
            <person name="Arakawa K."/>
        </authorList>
    </citation>
    <scope>NUCLEOTIDE SEQUENCE [LARGE SCALE GENOMIC DNA]</scope>
</reference>
<dbReference type="EMBL" id="BGZK01000417">
    <property type="protein sequence ID" value="GBP42394.1"/>
    <property type="molecule type" value="Genomic_DNA"/>
</dbReference>
<accession>A0A4C1VWT3</accession>